<accession>A0A174LWY6</accession>
<dbReference type="EMBL" id="CYXP01000015">
    <property type="protein sequence ID" value="CUN33166.1"/>
    <property type="molecule type" value="Genomic_DNA"/>
</dbReference>
<name>A0A174LWY6_PARDI</name>
<dbReference type="Proteomes" id="UP000095591">
    <property type="component" value="Unassembled WGS sequence"/>
</dbReference>
<evidence type="ECO:0000313" key="3">
    <source>
        <dbReference type="Proteomes" id="UP000095455"/>
    </source>
</evidence>
<gene>
    <name evidence="2" type="ORF">ERS852380_04268</name>
    <name evidence="1" type="ORF">ERS852429_04286</name>
</gene>
<dbReference type="AlphaFoldDB" id="A0A174LWY6"/>
<dbReference type="EMBL" id="CYYK01000026">
    <property type="protein sequence ID" value="CUP27336.1"/>
    <property type="molecule type" value="Genomic_DNA"/>
</dbReference>
<protein>
    <submittedName>
        <fullName evidence="1">Uncharacterized protein</fullName>
    </submittedName>
</protein>
<proteinExistence type="predicted"/>
<reference evidence="3 4" key="1">
    <citation type="submission" date="2015-09" db="EMBL/GenBank/DDBJ databases">
        <authorList>
            <consortium name="Pathogen Informatics"/>
        </authorList>
    </citation>
    <scope>NUCLEOTIDE SEQUENCE [LARGE SCALE GENOMIC DNA]</scope>
    <source>
        <strain evidence="2 3">2789STDY5608822</strain>
        <strain evidence="1 4">2789STDY5608872</strain>
    </source>
</reference>
<organism evidence="1 4">
    <name type="scientific">Parabacteroides distasonis</name>
    <dbReference type="NCBI Taxonomy" id="823"/>
    <lineage>
        <taxon>Bacteria</taxon>
        <taxon>Pseudomonadati</taxon>
        <taxon>Bacteroidota</taxon>
        <taxon>Bacteroidia</taxon>
        <taxon>Bacteroidales</taxon>
        <taxon>Tannerellaceae</taxon>
        <taxon>Parabacteroides</taxon>
    </lineage>
</organism>
<sequence length="172" mass="20219">MRRRDKHSPCVRMMKKIYERLRERLGHKPTVKNFDAFLVTLGPDERESWKMDVCSLGYGDYYRKMPGAYRKFIRKYMEHDRECERCYIRKYTVRGDLLYSPFRPELLLELVKLVEFTDRETPPSSLEIASCLLMGFDYPGSVRGLASHLREAGHSAEAVLVLAGKREVTDEF</sequence>
<evidence type="ECO:0000313" key="4">
    <source>
        <dbReference type="Proteomes" id="UP000095591"/>
    </source>
</evidence>
<evidence type="ECO:0000313" key="2">
    <source>
        <dbReference type="EMBL" id="CUP27336.1"/>
    </source>
</evidence>
<evidence type="ECO:0000313" key="1">
    <source>
        <dbReference type="EMBL" id="CUN33166.1"/>
    </source>
</evidence>
<dbReference type="Proteomes" id="UP000095455">
    <property type="component" value="Unassembled WGS sequence"/>
</dbReference>